<dbReference type="NCBIfam" id="TIGR00738">
    <property type="entry name" value="rrf2_super"/>
    <property type="match status" value="1"/>
</dbReference>
<dbReference type="Proteomes" id="UP000348942">
    <property type="component" value="Chromosome 1"/>
</dbReference>
<proteinExistence type="predicted"/>
<dbReference type="GO" id="GO:0003700">
    <property type="term" value="F:DNA-binding transcription factor activity"/>
    <property type="evidence" value="ECO:0007669"/>
    <property type="project" value="TreeGrafter"/>
</dbReference>
<evidence type="ECO:0000313" key="2">
    <source>
        <dbReference type="EMBL" id="QGA65644.1"/>
    </source>
</evidence>
<name>A0A5Q0TFL3_9VIBR</name>
<dbReference type="GO" id="GO:0003677">
    <property type="term" value="F:DNA binding"/>
    <property type="evidence" value="ECO:0007669"/>
    <property type="project" value="UniProtKB-KW"/>
</dbReference>
<evidence type="ECO:0000313" key="3">
    <source>
        <dbReference type="Proteomes" id="UP000348942"/>
    </source>
</evidence>
<reference evidence="2 3" key="1">
    <citation type="submission" date="2019-10" db="EMBL/GenBank/DDBJ databases">
        <title>Vibrio sp. nov., isolated from Coralline algae surface.</title>
        <authorList>
            <person name="Geng Y."/>
            <person name="Zhang X."/>
        </authorList>
    </citation>
    <scope>NUCLEOTIDE SEQUENCE [LARGE SCALE GENOMIC DNA]</scope>
    <source>
        <strain evidence="2 3">SM1977</strain>
    </source>
</reference>
<accession>A0A5Q0TFL3</accession>
<dbReference type="PROSITE" id="PS51197">
    <property type="entry name" value="HTH_RRF2_2"/>
    <property type="match status" value="1"/>
</dbReference>
<dbReference type="AlphaFoldDB" id="A0A5Q0TFL3"/>
<protein>
    <submittedName>
        <fullName evidence="2">Nitric oxide-sensing transcriptional repressor NsrR</fullName>
    </submittedName>
</protein>
<dbReference type="PANTHER" id="PTHR33221">
    <property type="entry name" value="WINGED HELIX-TURN-HELIX TRANSCRIPTIONAL REGULATOR, RRF2 FAMILY"/>
    <property type="match status" value="1"/>
</dbReference>
<dbReference type="InterPro" id="IPR036390">
    <property type="entry name" value="WH_DNA-bd_sf"/>
</dbReference>
<dbReference type="NCBIfam" id="NF008240">
    <property type="entry name" value="PRK11014.1"/>
    <property type="match status" value="1"/>
</dbReference>
<gene>
    <name evidence="2" type="primary">nsrR</name>
    <name evidence="2" type="ORF">GFB47_09590</name>
</gene>
<evidence type="ECO:0000256" key="1">
    <source>
        <dbReference type="ARBA" id="ARBA00023125"/>
    </source>
</evidence>
<dbReference type="RefSeq" id="WP_153447790.1">
    <property type="nucleotide sequence ID" value="NZ_CP045699.1"/>
</dbReference>
<dbReference type="PROSITE" id="PS01332">
    <property type="entry name" value="HTH_RRF2_1"/>
    <property type="match status" value="1"/>
</dbReference>
<dbReference type="GO" id="GO:0005829">
    <property type="term" value="C:cytosol"/>
    <property type="evidence" value="ECO:0007669"/>
    <property type="project" value="TreeGrafter"/>
</dbReference>
<dbReference type="EMBL" id="CP045699">
    <property type="protein sequence ID" value="QGA65644.1"/>
    <property type="molecule type" value="Genomic_DNA"/>
</dbReference>
<dbReference type="Pfam" id="PF02082">
    <property type="entry name" value="Rrf2"/>
    <property type="match status" value="1"/>
</dbReference>
<sequence length="141" mass="15424">MQLTTFTDYGLRALIYLASLPEGEKTNINTVSQVFNVPKNHMIKIINKLAQLGYITAIRGKNGGILLGLPAKDIIIGQVVRGIEPMQLVNCAPEACHITSACRLKSHIAKAKQAFIAELDKVTLQDLLADNDELLLFLTPV</sequence>
<dbReference type="PANTHER" id="PTHR33221:SF4">
    <property type="entry name" value="HTH-TYPE TRANSCRIPTIONAL REPRESSOR NSRR"/>
    <property type="match status" value="1"/>
</dbReference>
<dbReference type="Gene3D" id="1.10.10.10">
    <property type="entry name" value="Winged helix-like DNA-binding domain superfamily/Winged helix DNA-binding domain"/>
    <property type="match status" value="1"/>
</dbReference>
<keyword evidence="1" id="KW-0238">DNA-binding</keyword>
<dbReference type="InterPro" id="IPR000944">
    <property type="entry name" value="Tscrpt_reg_Rrf2"/>
</dbReference>
<dbReference type="InterPro" id="IPR036388">
    <property type="entry name" value="WH-like_DNA-bd_sf"/>
</dbReference>
<dbReference type="InterPro" id="IPR030489">
    <property type="entry name" value="TR_Rrf2-type_CS"/>
</dbReference>
<keyword evidence="3" id="KW-1185">Reference proteome</keyword>
<dbReference type="SUPFAM" id="SSF46785">
    <property type="entry name" value="Winged helix' DNA-binding domain"/>
    <property type="match status" value="1"/>
</dbReference>
<organism evidence="2 3">
    <name type="scientific">Vibrio algicola</name>
    <dbReference type="NCBI Taxonomy" id="2662262"/>
    <lineage>
        <taxon>Bacteria</taxon>
        <taxon>Pseudomonadati</taxon>
        <taxon>Pseudomonadota</taxon>
        <taxon>Gammaproteobacteria</taxon>
        <taxon>Vibrionales</taxon>
        <taxon>Vibrionaceae</taxon>
        <taxon>Vibrio</taxon>
    </lineage>
</organism>